<dbReference type="AlphaFoldDB" id="A0AA96ZWM5"/>
<evidence type="ECO:0000313" key="2">
    <source>
        <dbReference type="EMBL" id="WNY26706.1"/>
    </source>
</evidence>
<dbReference type="GeneID" id="89227883"/>
<dbReference type="EMBL" id="CP131061">
    <property type="protein sequence ID" value="WNY26706.1"/>
    <property type="molecule type" value="Genomic_DNA"/>
</dbReference>
<organism evidence="2 3">
    <name type="scientific">Methanolapillus ohkumae</name>
    <dbReference type="NCBI Taxonomy" id="3028298"/>
    <lineage>
        <taxon>Archaea</taxon>
        <taxon>Methanobacteriati</taxon>
        <taxon>Methanobacteriota</taxon>
        <taxon>Stenosarchaea group</taxon>
        <taxon>Methanomicrobia</taxon>
        <taxon>Methanosarcinales</taxon>
        <taxon>Methanosarcinaceae</taxon>
        <taxon>Methanolapillus</taxon>
    </lineage>
</organism>
<dbReference type="SUPFAM" id="SSF46785">
    <property type="entry name" value="Winged helix' DNA-binding domain"/>
    <property type="match status" value="1"/>
</dbReference>
<sequence length="276" mass="30907">MSSKILQSKSEMTKFQVLTEIAARQPTVRQKEVAVKIGITPQAVSEYIKELTADGLIHSDGRVRYKITKDGIEWVLENAAELRQYSQSVMEEIISHVSTWTAICDEDVRKDDKVFIEMREGLLYANKEKNTGIFGTAIMTTSKGFDVGVTDLQGFMHTEIGSITICKIPRIKRGGSSNTNLERLRPIVESKPYIGAVGTEALMALKRLNVVPHVMFGASESVIQAAYHGLTSALIIVEDEVPNLFTRLEAEDIPYEIMDMSKNKYAEPFLNFLKNK</sequence>
<evidence type="ECO:0000259" key="1">
    <source>
        <dbReference type="SMART" id="SM00419"/>
    </source>
</evidence>
<dbReference type="RefSeq" id="WP_338098227.1">
    <property type="nucleotide sequence ID" value="NZ_CP131061.1"/>
</dbReference>
<evidence type="ECO:0000313" key="3">
    <source>
        <dbReference type="Proteomes" id="UP001304970"/>
    </source>
</evidence>
<dbReference type="PIRSF" id="PIRSF004955">
    <property type="entry name" value="HTH_arch"/>
    <property type="match status" value="1"/>
</dbReference>
<dbReference type="InterPro" id="IPR012318">
    <property type="entry name" value="HTH_CRP"/>
</dbReference>
<gene>
    <name evidence="2" type="ORF">MsAm2_04790</name>
</gene>
<dbReference type="InterPro" id="IPR036388">
    <property type="entry name" value="WH-like_DNA-bd_sf"/>
</dbReference>
<dbReference type="PANTHER" id="PTHR43704:SF2">
    <property type="entry name" value="HTH CRP-TYPE DOMAIN-CONTAINING PROTEIN"/>
    <property type="match status" value="1"/>
</dbReference>
<keyword evidence="3" id="KW-1185">Reference proteome</keyword>
<dbReference type="GO" id="GO:0003677">
    <property type="term" value="F:DNA binding"/>
    <property type="evidence" value="ECO:0007669"/>
    <property type="project" value="InterPro"/>
</dbReference>
<dbReference type="Proteomes" id="UP001304970">
    <property type="component" value="Chromosome"/>
</dbReference>
<dbReference type="InterPro" id="IPR057161">
    <property type="entry name" value="DUF7839"/>
</dbReference>
<reference evidence="2 3" key="1">
    <citation type="submission" date="2023-07" db="EMBL/GenBank/DDBJ databases">
        <title>Closed genome sequence of Methanosarcinaceae archaeon Am2.</title>
        <authorList>
            <person name="Poehlein A."/>
            <person name="Protasov E."/>
            <person name="Platt K."/>
            <person name="Reeh H."/>
            <person name="Daniel R."/>
            <person name="Brune A."/>
        </authorList>
    </citation>
    <scope>NUCLEOTIDE SEQUENCE [LARGE SCALE GENOMIC DNA]</scope>
    <source>
        <strain evidence="2 3">Am2</strain>
    </source>
</reference>
<protein>
    <recommendedName>
        <fullName evidence="1">HTH crp-type domain-containing protein</fullName>
    </recommendedName>
</protein>
<accession>A0AA96ZWM5</accession>
<dbReference type="Gene3D" id="1.10.10.10">
    <property type="entry name" value="Winged helix-like DNA-binding domain superfamily/Winged helix DNA-binding domain"/>
    <property type="match status" value="1"/>
</dbReference>
<dbReference type="Pfam" id="PF25211">
    <property type="entry name" value="DUF7839"/>
    <property type="match status" value="1"/>
</dbReference>
<proteinExistence type="predicted"/>
<feature type="domain" description="HTH crp-type" evidence="1">
    <location>
        <begin position="20"/>
        <end position="69"/>
    </location>
</feature>
<dbReference type="GO" id="GO:0006355">
    <property type="term" value="P:regulation of DNA-templated transcription"/>
    <property type="evidence" value="ECO:0007669"/>
    <property type="project" value="InterPro"/>
</dbReference>
<dbReference type="Pfam" id="PF12802">
    <property type="entry name" value="MarR_2"/>
    <property type="match status" value="1"/>
</dbReference>
<dbReference type="PANTHER" id="PTHR43704">
    <property type="entry name" value="BSR5907 PROTEIN"/>
    <property type="match status" value="1"/>
</dbReference>
<dbReference type="SMART" id="SM00419">
    <property type="entry name" value="HTH_CRP"/>
    <property type="match status" value="1"/>
</dbReference>
<name>A0AA96ZWM5_9EURY</name>
<dbReference type="InterPro" id="IPR036390">
    <property type="entry name" value="WH_DNA-bd_sf"/>
</dbReference>
<dbReference type="InterPro" id="IPR000835">
    <property type="entry name" value="HTH_MarR-typ"/>
</dbReference>
<dbReference type="InterPro" id="IPR012015">
    <property type="entry name" value="UCP_HTH_arc"/>
</dbReference>